<gene>
    <name evidence="1" type="ORF">LOK49_LG07G03518</name>
</gene>
<evidence type="ECO:0000313" key="1">
    <source>
        <dbReference type="EMBL" id="KAI8006309.1"/>
    </source>
</evidence>
<organism evidence="1 2">
    <name type="scientific">Camellia lanceoleosa</name>
    <dbReference type="NCBI Taxonomy" id="1840588"/>
    <lineage>
        <taxon>Eukaryota</taxon>
        <taxon>Viridiplantae</taxon>
        <taxon>Streptophyta</taxon>
        <taxon>Embryophyta</taxon>
        <taxon>Tracheophyta</taxon>
        <taxon>Spermatophyta</taxon>
        <taxon>Magnoliopsida</taxon>
        <taxon>eudicotyledons</taxon>
        <taxon>Gunneridae</taxon>
        <taxon>Pentapetalae</taxon>
        <taxon>asterids</taxon>
        <taxon>Ericales</taxon>
        <taxon>Theaceae</taxon>
        <taxon>Camellia</taxon>
    </lineage>
</organism>
<evidence type="ECO:0000313" key="2">
    <source>
        <dbReference type="Proteomes" id="UP001060215"/>
    </source>
</evidence>
<sequence>MNYITWEDMKVDLQKERLDLTEEQKRRRVIVVDQNGKGDSVTVQGAVDMVPLLSSQRVKIYIHSGIYSLTSSFPLVLPMKSLLYLKDEIYGALRMYVKMFLMWNSTMLIDGGGDANVETSLVEASNLSCSQGDEVKKFCPYTGALSDA</sequence>
<protein>
    <submittedName>
        <fullName evidence="1">Pectinesterase QRT1</fullName>
    </submittedName>
</protein>
<name>A0ACC0H013_9ERIC</name>
<keyword evidence="2" id="KW-1185">Reference proteome</keyword>
<reference evidence="1 2" key="1">
    <citation type="journal article" date="2022" name="Plant J.">
        <title>Chromosome-level genome of Camellia lanceoleosa provides a valuable resource for understanding genome evolution and self-incompatibility.</title>
        <authorList>
            <person name="Gong W."/>
            <person name="Xiao S."/>
            <person name="Wang L."/>
            <person name="Liao Z."/>
            <person name="Chang Y."/>
            <person name="Mo W."/>
            <person name="Hu G."/>
            <person name="Li W."/>
            <person name="Zhao G."/>
            <person name="Zhu H."/>
            <person name="Hu X."/>
            <person name="Ji K."/>
            <person name="Xiang X."/>
            <person name="Song Q."/>
            <person name="Yuan D."/>
            <person name="Jin S."/>
            <person name="Zhang L."/>
        </authorList>
    </citation>
    <scope>NUCLEOTIDE SEQUENCE [LARGE SCALE GENOMIC DNA]</scope>
    <source>
        <strain evidence="1">SQ_2022a</strain>
    </source>
</reference>
<comment type="caution">
    <text evidence="1">The sequence shown here is derived from an EMBL/GenBank/DDBJ whole genome shotgun (WGS) entry which is preliminary data.</text>
</comment>
<dbReference type="Proteomes" id="UP001060215">
    <property type="component" value="Chromosome 7"/>
</dbReference>
<proteinExistence type="predicted"/>
<accession>A0ACC0H013</accession>
<dbReference type="EMBL" id="CM045764">
    <property type="protein sequence ID" value="KAI8006309.1"/>
    <property type="molecule type" value="Genomic_DNA"/>
</dbReference>